<evidence type="ECO:0000256" key="4">
    <source>
        <dbReference type="ARBA" id="ARBA00023235"/>
    </source>
</evidence>
<comment type="similarity">
    <text evidence="6">Belongs to the NanE family.</text>
</comment>
<evidence type="ECO:0000256" key="1">
    <source>
        <dbReference type="ARBA" id="ARBA00000056"/>
    </source>
</evidence>
<reference evidence="7 8" key="1">
    <citation type="submission" date="2018-05" db="EMBL/GenBank/DDBJ databases">
        <title>Genomic Encyclopedia of Type Strains, Phase IV (KMG-IV): sequencing the most valuable type-strain genomes for metagenomic binning, comparative biology and taxonomic classification.</title>
        <authorList>
            <person name="Goeker M."/>
        </authorList>
    </citation>
    <scope>NUCLEOTIDE SEQUENCE [LARGE SCALE GENOMIC DNA]</scope>
    <source>
        <strain evidence="7 8">DSM 24906</strain>
    </source>
</reference>
<keyword evidence="5 6" id="KW-0119">Carbohydrate metabolism</keyword>
<comment type="function">
    <text evidence="2 6">Converts N-acetylmannosamine-6-phosphate (ManNAc-6-P) to N-acetylglucosamine-6-phosphate (GlcNAc-6-P).</text>
</comment>
<keyword evidence="8" id="KW-1185">Reference proteome</keyword>
<dbReference type="HAMAP" id="MF_01235">
    <property type="entry name" value="ManNAc6P_epimer"/>
    <property type="match status" value="1"/>
</dbReference>
<sequence length="503" mass="56272">MHSSKKLKRGLIVSCQAEKNEPLYGSENMALLAYAAEISGAIGIRALTAKDVYEIRKKVSLPIIGITKDRKSNGAFITIRKKDIDELVNAGADFVAIDCTDRERPEPLKELFEHIRNTYEGLGIVADISNLKEAKEVVKLNPDYISTTLSGYTSYTKNRDKPDLNLISEIVKITNIPVIAEGNYVYPKQARQAILNGAYSVVVGGAITRPQQITDRFNRAIRNVLNDFNSIGIDLGGTHIRIIKLNSKKEILDKEIVKTPETKELILKKLFELTDKYIDKNTKFLGIATAGRVNVKNGEIIFASKNLPDWIGMKLKEVFEKKYSLDVNVSNDANFAAYSQYLQTKKDLLYITVGTGIGSGIIIDGKICNGVNGNSGEIGHIIYPMNNNPCTCGKNGCIETLLSGKNLWKNLEENTEQKDKIFDDYSEKMAWLIDVVKNTIDFEEVYIGGVLPRYGEFLINLINEKYRNLSEINKENIFYSNVGELAGAYGAAVYSFEKWEEEL</sequence>
<evidence type="ECO:0000313" key="7">
    <source>
        <dbReference type="EMBL" id="PWJ87700.1"/>
    </source>
</evidence>
<dbReference type="GO" id="GO:0047465">
    <property type="term" value="F:N-acylglucosamine-6-phosphate 2-epimerase activity"/>
    <property type="evidence" value="ECO:0007669"/>
    <property type="project" value="UniProtKB-EC"/>
</dbReference>
<dbReference type="Pfam" id="PF04131">
    <property type="entry name" value="NanE"/>
    <property type="match status" value="1"/>
</dbReference>
<evidence type="ECO:0000256" key="5">
    <source>
        <dbReference type="ARBA" id="ARBA00023277"/>
    </source>
</evidence>
<dbReference type="Proteomes" id="UP000245921">
    <property type="component" value="Unassembled WGS sequence"/>
</dbReference>
<dbReference type="InterPro" id="IPR043129">
    <property type="entry name" value="ATPase_NBD"/>
</dbReference>
<dbReference type="RefSeq" id="WP_158274897.1">
    <property type="nucleotide sequence ID" value="NZ_QGGI01000022.1"/>
</dbReference>
<dbReference type="InterPro" id="IPR049874">
    <property type="entry name" value="ROK_cs"/>
</dbReference>
<dbReference type="AlphaFoldDB" id="A0AA45C518"/>
<organism evidence="7 8">
    <name type="scientific">Oceanotoga teriensis</name>
    <dbReference type="NCBI Taxonomy" id="515440"/>
    <lineage>
        <taxon>Bacteria</taxon>
        <taxon>Thermotogati</taxon>
        <taxon>Thermotogota</taxon>
        <taxon>Thermotogae</taxon>
        <taxon>Petrotogales</taxon>
        <taxon>Petrotogaceae</taxon>
        <taxon>Oceanotoga</taxon>
    </lineage>
</organism>
<evidence type="ECO:0000256" key="6">
    <source>
        <dbReference type="HAMAP-Rule" id="MF_01235"/>
    </source>
</evidence>
<comment type="catalytic activity">
    <reaction evidence="1 6">
        <text>an N-acyl-D-glucosamine 6-phosphate = an N-acyl-D-mannosamine 6-phosphate</text>
        <dbReference type="Rhea" id="RHEA:23932"/>
        <dbReference type="ChEBI" id="CHEBI:57599"/>
        <dbReference type="ChEBI" id="CHEBI:57666"/>
        <dbReference type="EC" id="5.1.3.9"/>
    </reaction>
</comment>
<dbReference type="InterPro" id="IPR011060">
    <property type="entry name" value="RibuloseP-bd_barrel"/>
</dbReference>
<dbReference type="SUPFAM" id="SSF51366">
    <property type="entry name" value="Ribulose-phoshate binding barrel"/>
    <property type="match status" value="1"/>
</dbReference>
<keyword evidence="4 6" id="KW-0413">Isomerase</keyword>
<comment type="pathway">
    <text evidence="3 6">Amino-sugar metabolism; N-acetylneuraminate degradation; D-fructose 6-phosphate from N-acetylneuraminate: step 3/5.</text>
</comment>
<evidence type="ECO:0000313" key="8">
    <source>
        <dbReference type="Proteomes" id="UP000245921"/>
    </source>
</evidence>
<dbReference type="EMBL" id="QGGI01000022">
    <property type="protein sequence ID" value="PWJ87700.1"/>
    <property type="molecule type" value="Genomic_DNA"/>
</dbReference>
<dbReference type="SUPFAM" id="SSF53067">
    <property type="entry name" value="Actin-like ATPase domain"/>
    <property type="match status" value="1"/>
</dbReference>
<proteinExistence type="inferred from homology"/>
<dbReference type="PANTHER" id="PTHR36204">
    <property type="entry name" value="N-ACETYLMANNOSAMINE-6-PHOSPHATE 2-EPIMERASE-RELATED"/>
    <property type="match status" value="1"/>
</dbReference>
<protein>
    <recommendedName>
        <fullName evidence="6">Putative N-acetylmannosamine-6-phosphate 2-epimerase</fullName>
        <ecNumber evidence="6">5.1.3.9</ecNumber>
    </recommendedName>
    <alternativeName>
        <fullName evidence="6">ManNAc-6-P epimerase</fullName>
    </alternativeName>
</protein>
<dbReference type="GO" id="GO:0005829">
    <property type="term" value="C:cytosol"/>
    <property type="evidence" value="ECO:0007669"/>
    <property type="project" value="TreeGrafter"/>
</dbReference>
<dbReference type="InterPro" id="IPR007260">
    <property type="entry name" value="NanE"/>
</dbReference>
<dbReference type="PROSITE" id="PS01125">
    <property type="entry name" value="ROK"/>
    <property type="match status" value="1"/>
</dbReference>
<comment type="caution">
    <text evidence="7">The sequence shown here is derived from an EMBL/GenBank/DDBJ whole genome shotgun (WGS) entry which is preliminary data.</text>
</comment>
<dbReference type="Gene3D" id="3.20.20.70">
    <property type="entry name" value="Aldolase class I"/>
    <property type="match status" value="1"/>
</dbReference>
<name>A0AA45C518_9BACT</name>
<dbReference type="NCBIfam" id="NF002231">
    <property type="entry name" value="PRK01130.1"/>
    <property type="match status" value="1"/>
</dbReference>
<dbReference type="InterPro" id="IPR000600">
    <property type="entry name" value="ROK"/>
</dbReference>
<dbReference type="PANTHER" id="PTHR36204:SF1">
    <property type="entry name" value="N-ACETYLMANNOSAMINE-6-PHOSPHATE 2-EPIMERASE-RELATED"/>
    <property type="match status" value="1"/>
</dbReference>
<dbReference type="Gene3D" id="3.30.420.40">
    <property type="match status" value="2"/>
</dbReference>
<evidence type="ECO:0000256" key="3">
    <source>
        <dbReference type="ARBA" id="ARBA00005081"/>
    </source>
</evidence>
<dbReference type="GO" id="GO:0019262">
    <property type="term" value="P:N-acetylneuraminate catabolic process"/>
    <property type="evidence" value="ECO:0007669"/>
    <property type="project" value="UniProtKB-UniRule"/>
</dbReference>
<dbReference type="InterPro" id="IPR013785">
    <property type="entry name" value="Aldolase_TIM"/>
</dbReference>
<dbReference type="EC" id="5.1.3.9" evidence="6"/>
<accession>A0AA45C518</accession>
<dbReference type="GO" id="GO:0005975">
    <property type="term" value="P:carbohydrate metabolic process"/>
    <property type="evidence" value="ECO:0007669"/>
    <property type="project" value="UniProtKB-UniRule"/>
</dbReference>
<evidence type="ECO:0000256" key="2">
    <source>
        <dbReference type="ARBA" id="ARBA00002147"/>
    </source>
</evidence>
<dbReference type="CDD" id="cd04729">
    <property type="entry name" value="NanE"/>
    <property type="match status" value="1"/>
</dbReference>
<dbReference type="Pfam" id="PF00480">
    <property type="entry name" value="ROK"/>
    <property type="match status" value="1"/>
</dbReference>
<gene>
    <name evidence="6" type="primary">nanE</name>
    <name evidence="7" type="ORF">C7380_12225</name>
</gene>
<dbReference type="GO" id="GO:0006053">
    <property type="term" value="P:N-acetylmannosamine catabolic process"/>
    <property type="evidence" value="ECO:0007669"/>
    <property type="project" value="TreeGrafter"/>
</dbReference>